<evidence type="ECO:0000313" key="2">
    <source>
        <dbReference type="EMBL" id="KJK46970.1"/>
    </source>
</evidence>
<dbReference type="PATRIC" id="fig|68170.10.peg.5405"/>
<reference evidence="2 3" key="1">
    <citation type="submission" date="2015-02" db="EMBL/GenBank/DDBJ databases">
        <authorList>
            <person name="Ju K.-S."/>
            <person name="Doroghazi J.R."/>
            <person name="Metcalf W."/>
        </authorList>
    </citation>
    <scope>NUCLEOTIDE SEQUENCE [LARGE SCALE GENOMIC DNA]</scope>
    <source>
        <strain evidence="2 3">NRRL B-16140</strain>
    </source>
</reference>
<evidence type="ECO:0008006" key="4">
    <source>
        <dbReference type="Google" id="ProtNLM"/>
    </source>
</evidence>
<feature type="signal peptide" evidence="1">
    <location>
        <begin position="1"/>
        <end position="31"/>
    </location>
</feature>
<accession>A0A0F0GUL8</accession>
<gene>
    <name evidence="2" type="ORF">UK23_21680</name>
</gene>
<proteinExistence type="predicted"/>
<name>A0A0F0GUL8_LENAE</name>
<dbReference type="AlphaFoldDB" id="A0A0F0GUL8"/>
<comment type="caution">
    <text evidence="2">The sequence shown here is derived from an EMBL/GenBank/DDBJ whole genome shotgun (WGS) entry which is preliminary data.</text>
</comment>
<sequence length="87" mass="9323">MRLTNGVVRKGLVILSLAAAATAVSSLPAQAGRTDWLRGPERTAEEFPQHNDFADLAALCKKQRGTAGQRLVDTPNGNLQAVLECKH</sequence>
<dbReference type="Proteomes" id="UP000033393">
    <property type="component" value="Unassembled WGS sequence"/>
</dbReference>
<dbReference type="EMBL" id="JYJG01000149">
    <property type="protein sequence ID" value="KJK46970.1"/>
    <property type="molecule type" value="Genomic_DNA"/>
</dbReference>
<evidence type="ECO:0000256" key="1">
    <source>
        <dbReference type="SAM" id="SignalP"/>
    </source>
</evidence>
<evidence type="ECO:0000313" key="3">
    <source>
        <dbReference type="Proteomes" id="UP000033393"/>
    </source>
</evidence>
<keyword evidence="1" id="KW-0732">Signal</keyword>
<keyword evidence="3" id="KW-1185">Reference proteome</keyword>
<dbReference type="RefSeq" id="WP_045313411.1">
    <property type="nucleotide sequence ID" value="NZ_JYJG01000149.1"/>
</dbReference>
<protein>
    <recommendedName>
        <fullName evidence="4">Secreted protein</fullName>
    </recommendedName>
</protein>
<organism evidence="2 3">
    <name type="scientific">Lentzea aerocolonigenes</name>
    <name type="common">Lechevalieria aerocolonigenes</name>
    <name type="synonym">Saccharothrix aerocolonigenes</name>
    <dbReference type="NCBI Taxonomy" id="68170"/>
    <lineage>
        <taxon>Bacteria</taxon>
        <taxon>Bacillati</taxon>
        <taxon>Actinomycetota</taxon>
        <taxon>Actinomycetes</taxon>
        <taxon>Pseudonocardiales</taxon>
        <taxon>Pseudonocardiaceae</taxon>
        <taxon>Lentzea</taxon>
    </lineage>
</organism>
<feature type="chain" id="PRO_5039055746" description="Secreted protein" evidence="1">
    <location>
        <begin position="32"/>
        <end position="87"/>
    </location>
</feature>